<accession>A0A0E9SCL7</accession>
<proteinExistence type="predicted"/>
<reference evidence="1" key="2">
    <citation type="journal article" date="2015" name="Fish Shellfish Immunol.">
        <title>Early steps in the European eel (Anguilla anguilla)-Vibrio vulnificus interaction in the gills: Role of the RtxA13 toxin.</title>
        <authorList>
            <person name="Callol A."/>
            <person name="Pajuelo D."/>
            <person name="Ebbesson L."/>
            <person name="Teles M."/>
            <person name="MacKenzie S."/>
            <person name="Amaro C."/>
        </authorList>
    </citation>
    <scope>NUCLEOTIDE SEQUENCE</scope>
</reference>
<dbReference type="EMBL" id="GBXM01069438">
    <property type="protein sequence ID" value="JAH39139.1"/>
    <property type="molecule type" value="Transcribed_RNA"/>
</dbReference>
<evidence type="ECO:0000313" key="1">
    <source>
        <dbReference type="EMBL" id="JAH39139.1"/>
    </source>
</evidence>
<name>A0A0E9SCL7_ANGAN</name>
<dbReference type="AlphaFoldDB" id="A0A0E9SCL7"/>
<sequence length="43" mass="4992">MNYNRHLKQRCPNFCIPLYIPGLYAGHGVPFNRCHTVHEPTPV</sequence>
<organism evidence="1">
    <name type="scientific">Anguilla anguilla</name>
    <name type="common">European freshwater eel</name>
    <name type="synonym">Muraena anguilla</name>
    <dbReference type="NCBI Taxonomy" id="7936"/>
    <lineage>
        <taxon>Eukaryota</taxon>
        <taxon>Metazoa</taxon>
        <taxon>Chordata</taxon>
        <taxon>Craniata</taxon>
        <taxon>Vertebrata</taxon>
        <taxon>Euteleostomi</taxon>
        <taxon>Actinopterygii</taxon>
        <taxon>Neopterygii</taxon>
        <taxon>Teleostei</taxon>
        <taxon>Anguilliformes</taxon>
        <taxon>Anguillidae</taxon>
        <taxon>Anguilla</taxon>
    </lineage>
</organism>
<reference evidence="1" key="1">
    <citation type="submission" date="2014-11" db="EMBL/GenBank/DDBJ databases">
        <authorList>
            <person name="Amaro Gonzalez C."/>
        </authorList>
    </citation>
    <scope>NUCLEOTIDE SEQUENCE</scope>
</reference>
<protein>
    <submittedName>
        <fullName evidence="1">Uncharacterized protein</fullName>
    </submittedName>
</protein>